<keyword evidence="12" id="KW-0594">Phospholipid biosynthesis</keyword>
<evidence type="ECO:0000256" key="4">
    <source>
        <dbReference type="ARBA" id="ARBA00013170"/>
    </source>
</evidence>
<dbReference type="PANTHER" id="PTHR14269">
    <property type="entry name" value="CDP-DIACYLGLYCEROL--GLYCEROL-3-PHOSPHATE 3-PHOSPHATIDYLTRANSFERASE-RELATED"/>
    <property type="match status" value="1"/>
</dbReference>
<dbReference type="PROSITE" id="PS00379">
    <property type="entry name" value="CDP_ALCOHOL_P_TRANSF"/>
    <property type="match status" value="1"/>
</dbReference>
<dbReference type="NCBIfam" id="TIGR00560">
    <property type="entry name" value="pgsA"/>
    <property type="match status" value="1"/>
</dbReference>
<comment type="pathway">
    <text evidence="2">Phospholipid metabolism; phosphatidylglycerol biosynthesis; phosphatidylglycerol from CDP-diacylglycerol: step 1/2.</text>
</comment>
<accession>A0ABY4SVV1</accession>
<dbReference type="RefSeq" id="WP_250223047.1">
    <property type="nucleotide sequence ID" value="NZ_CP097762.1"/>
</dbReference>
<evidence type="ECO:0000256" key="3">
    <source>
        <dbReference type="ARBA" id="ARBA00010441"/>
    </source>
</evidence>
<keyword evidence="10" id="KW-0443">Lipid metabolism</keyword>
<dbReference type="InterPro" id="IPR050324">
    <property type="entry name" value="CDP-alcohol_PTase-I"/>
</dbReference>
<comment type="subcellular location">
    <subcellularLocation>
        <location evidence="1">Membrane</location>
        <topology evidence="1">Multi-pass membrane protein</topology>
    </subcellularLocation>
</comment>
<keyword evidence="11 17" id="KW-0472">Membrane</keyword>
<keyword evidence="9 17" id="KW-1133">Transmembrane helix</keyword>
<dbReference type="Pfam" id="PF01066">
    <property type="entry name" value="CDP-OH_P_transf"/>
    <property type="match status" value="1"/>
</dbReference>
<dbReference type="InterPro" id="IPR000462">
    <property type="entry name" value="CDP-OH_P_trans"/>
</dbReference>
<comment type="similarity">
    <text evidence="3 16">Belongs to the CDP-alcohol phosphatidyltransferase class-I family.</text>
</comment>
<keyword evidence="7 16" id="KW-0808">Transferase</keyword>
<keyword evidence="6" id="KW-0444">Lipid biosynthesis</keyword>
<proteinExistence type="inferred from homology"/>
<evidence type="ECO:0000256" key="5">
    <source>
        <dbReference type="ARBA" id="ARBA00014944"/>
    </source>
</evidence>
<dbReference type="Gene3D" id="1.20.120.1760">
    <property type="match status" value="1"/>
</dbReference>
<feature type="transmembrane region" description="Helical" evidence="17">
    <location>
        <begin position="35"/>
        <end position="56"/>
    </location>
</feature>
<evidence type="ECO:0000313" key="19">
    <source>
        <dbReference type="Proteomes" id="UP001056834"/>
    </source>
</evidence>
<evidence type="ECO:0000256" key="8">
    <source>
        <dbReference type="ARBA" id="ARBA00022692"/>
    </source>
</evidence>
<dbReference type="GO" id="GO:0008444">
    <property type="term" value="F:CDP-diacylglycerol-glycerol-3-phosphate 3-phosphatidyltransferase activity"/>
    <property type="evidence" value="ECO:0007669"/>
    <property type="project" value="UniProtKB-EC"/>
</dbReference>
<evidence type="ECO:0000256" key="2">
    <source>
        <dbReference type="ARBA" id="ARBA00005042"/>
    </source>
</evidence>
<evidence type="ECO:0000256" key="9">
    <source>
        <dbReference type="ARBA" id="ARBA00022989"/>
    </source>
</evidence>
<dbReference type="InterPro" id="IPR048254">
    <property type="entry name" value="CDP_ALCOHOL_P_TRANSF_CS"/>
</dbReference>
<comment type="catalytic activity">
    <reaction evidence="14">
        <text>a CDP-1,2-diacyl-sn-glycerol + sn-glycerol 3-phosphate = a 1,2-diacyl-sn-glycero-3-phospho-(1'-sn-glycero-3'-phosphate) + CMP + H(+)</text>
        <dbReference type="Rhea" id="RHEA:12593"/>
        <dbReference type="ChEBI" id="CHEBI:15378"/>
        <dbReference type="ChEBI" id="CHEBI:57597"/>
        <dbReference type="ChEBI" id="CHEBI:58332"/>
        <dbReference type="ChEBI" id="CHEBI:60110"/>
        <dbReference type="ChEBI" id="CHEBI:60377"/>
        <dbReference type="EC" id="2.7.8.5"/>
    </reaction>
</comment>
<protein>
    <recommendedName>
        <fullName evidence="5 15">CDP-diacylglycerol--glycerol-3-phosphate 3-phosphatidyltransferase</fullName>
        <ecNumber evidence="4 15">2.7.8.5</ecNumber>
    </recommendedName>
</protein>
<dbReference type="Proteomes" id="UP001056834">
    <property type="component" value="Chromosome"/>
</dbReference>
<evidence type="ECO:0000256" key="1">
    <source>
        <dbReference type="ARBA" id="ARBA00004141"/>
    </source>
</evidence>
<evidence type="ECO:0000256" key="12">
    <source>
        <dbReference type="ARBA" id="ARBA00023209"/>
    </source>
</evidence>
<feature type="transmembrane region" description="Helical" evidence="17">
    <location>
        <begin position="154"/>
        <end position="178"/>
    </location>
</feature>
<feature type="transmembrane region" description="Helical" evidence="17">
    <location>
        <begin position="12"/>
        <end position="29"/>
    </location>
</feature>
<dbReference type="InterPro" id="IPR004570">
    <property type="entry name" value="Phosphatidylglycerol_P_synth"/>
</dbReference>
<organism evidence="18 19">
    <name type="scientific">Candidatus Blochmannia ocreatus</name>
    <name type="common">nom. nud.</name>
    <dbReference type="NCBI Taxonomy" id="251538"/>
    <lineage>
        <taxon>Bacteria</taxon>
        <taxon>Pseudomonadati</taxon>
        <taxon>Pseudomonadota</taxon>
        <taxon>Gammaproteobacteria</taxon>
        <taxon>Enterobacterales</taxon>
        <taxon>Enterobacteriaceae</taxon>
        <taxon>ant endosymbionts</taxon>
        <taxon>Candidatus Blochmanniella</taxon>
    </lineage>
</organism>
<evidence type="ECO:0000256" key="13">
    <source>
        <dbReference type="ARBA" id="ARBA00023264"/>
    </source>
</evidence>
<sequence length="188" mass="21825">MFITDVINIPTYLTLFRLIMVPCFTTVFYLPMCWAPMVCTIIFFIAAITDWIDGFLARRLNQITRFGGFLDPVVDKVMIVTALVLIEENFHVWWVTLPVSGMIIREVIVLALREWVAEISINNKRIEVSYVSKIKTCVQMLALTALLWSPDIWIITTGIVALYVAVLLTFWSMIMYMYTARHKLFLRC</sequence>
<evidence type="ECO:0000256" key="6">
    <source>
        <dbReference type="ARBA" id="ARBA00022516"/>
    </source>
</evidence>
<keyword evidence="19" id="KW-1185">Reference proteome</keyword>
<dbReference type="PIRSF" id="PIRSF000847">
    <property type="entry name" value="Phos_ph_gly_syn"/>
    <property type="match status" value="1"/>
</dbReference>
<feature type="transmembrane region" description="Helical" evidence="17">
    <location>
        <begin position="92"/>
        <end position="116"/>
    </location>
</feature>
<evidence type="ECO:0000313" key="18">
    <source>
        <dbReference type="EMBL" id="URJ24916.1"/>
    </source>
</evidence>
<name>A0ABY4SVV1_9ENTR</name>
<evidence type="ECO:0000256" key="16">
    <source>
        <dbReference type="RuleBase" id="RU003750"/>
    </source>
</evidence>
<keyword evidence="13" id="KW-1208">Phospholipid metabolism</keyword>
<evidence type="ECO:0000256" key="17">
    <source>
        <dbReference type="SAM" id="Phobius"/>
    </source>
</evidence>
<evidence type="ECO:0000256" key="15">
    <source>
        <dbReference type="NCBIfam" id="TIGR00560"/>
    </source>
</evidence>
<evidence type="ECO:0000256" key="7">
    <source>
        <dbReference type="ARBA" id="ARBA00022679"/>
    </source>
</evidence>
<evidence type="ECO:0000256" key="14">
    <source>
        <dbReference type="ARBA" id="ARBA00048586"/>
    </source>
</evidence>
<keyword evidence="8 17" id="KW-0812">Transmembrane</keyword>
<dbReference type="EMBL" id="CP097762">
    <property type="protein sequence ID" value="URJ24916.1"/>
    <property type="molecule type" value="Genomic_DNA"/>
</dbReference>
<evidence type="ECO:0000256" key="11">
    <source>
        <dbReference type="ARBA" id="ARBA00023136"/>
    </source>
</evidence>
<dbReference type="EC" id="2.7.8.5" evidence="4 15"/>
<gene>
    <name evidence="18" type="primary">pgsA</name>
    <name evidence="18" type="ORF">M9405_02000</name>
</gene>
<reference evidence="18" key="1">
    <citation type="submission" date="2022-05" db="EMBL/GenBank/DDBJ databases">
        <title>Impact of host demography and evolutionary history on endosymbiont molecular evolution: a test in carpenter ants (Genus Camponotus) and their Blochmannia endosymbionts.</title>
        <authorList>
            <person name="Manthey J.D."/>
            <person name="Giron J.C."/>
            <person name="Hruska J.P."/>
        </authorList>
    </citation>
    <scope>NUCLEOTIDE SEQUENCE</scope>
    <source>
        <strain evidence="18">C-006</strain>
    </source>
</reference>
<dbReference type="PANTHER" id="PTHR14269:SF62">
    <property type="entry name" value="CDP-DIACYLGLYCEROL--GLYCEROL-3-PHOSPHATE 3-PHOSPHATIDYLTRANSFERASE 1, CHLOROPLASTIC"/>
    <property type="match status" value="1"/>
</dbReference>
<evidence type="ECO:0000256" key="10">
    <source>
        <dbReference type="ARBA" id="ARBA00023098"/>
    </source>
</evidence>
<dbReference type="InterPro" id="IPR043130">
    <property type="entry name" value="CDP-OH_PTrfase_TM_dom"/>
</dbReference>